<dbReference type="InterPro" id="IPR011993">
    <property type="entry name" value="PH-like_dom_sf"/>
</dbReference>
<accession>A0A061DEU7</accession>
<gene>
    <name evidence="2" type="ORF">BBBOND_0403880</name>
</gene>
<dbReference type="KEGG" id="bbig:BBBOND_0403880"/>
<sequence length="201" mass="21800">MCPLSASLYVGAVGDKLNAVQLESRTTNSFLEAKVGEDNPTTEDVGDDSDQLEPAEAAPKTWDLQAALGDGESLLYESVCLGAAKGKCLQKACSLSRYNDTEWSTPMPVVLQIIAKEESDEKRIVCYQAGTGRIQLNTTVLPTMSVNKLKTKSIIFVGQLIGRDAHINCIAAQVMNPSLRLTGSSSKTNYREMIVTSYFNL</sequence>
<evidence type="ECO:0000256" key="1">
    <source>
        <dbReference type="SAM" id="MobiDB-lite"/>
    </source>
</evidence>
<name>A0A061DEU7_BABBI</name>
<dbReference type="AlphaFoldDB" id="A0A061DEU7"/>
<dbReference type="VEuPathDB" id="PiroplasmaDB:BBBOND_0403880"/>
<feature type="region of interest" description="Disordered" evidence="1">
    <location>
        <begin position="31"/>
        <end position="52"/>
    </location>
</feature>
<protein>
    <submittedName>
        <fullName evidence="2">Uncharacterized protein</fullName>
    </submittedName>
</protein>
<proteinExistence type="predicted"/>
<reference evidence="3" key="1">
    <citation type="journal article" date="2014" name="Nucleic Acids Res.">
        <title>The evolutionary dynamics of variant antigen genes in Babesia reveal a history of genomic innovation underlying host-parasite interaction.</title>
        <authorList>
            <person name="Jackson A.P."/>
            <person name="Otto T.D."/>
            <person name="Darby A."/>
            <person name="Ramaprasad A."/>
            <person name="Xia D."/>
            <person name="Echaide I.E."/>
            <person name="Farber M."/>
            <person name="Gahlot S."/>
            <person name="Gamble J."/>
            <person name="Gupta D."/>
            <person name="Gupta Y."/>
            <person name="Jackson L."/>
            <person name="Malandrin L."/>
            <person name="Malas T.B."/>
            <person name="Moussa E."/>
            <person name="Nair M."/>
            <person name="Reid A.J."/>
            <person name="Sanders M."/>
            <person name="Sharma J."/>
            <person name="Tracey A."/>
            <person name="Quail M.A."/>
            <person name="Weir W."/>
            <person name="Wastling J.M."/>
            <person name="Hall N."/>
            <person name="Willadsen P."/>
            <person name="Lingelbach K."/>
            <person name="Shiels B."/>
            <person name="Tait A."/>
            <person name="Berriman M."/>
            <person name="Allred D.R."/>
            <person name="Pain A."/>
        </authorList>
    </citation>
    <scope>NUCLEOTIDE SEQUENCE [LARGE SCALE GENOMIC DNA]</scope>
    <source>
        <strain evidence="3">Bond</strain>
    </source>
</reference>
<dbReference type="RefSeq" id="XP_012770086.1">
    <property type="nucleotide sequence ID" value="XM_012914632.1"/>
</dbReference>
<dbReference type="SUPFAM" id="SSF50729">
    <property type="entry name" value="PH domain-like"/>
    <property type="match status" value="1"/>
</dbReference>
<evidence type="ECO:0000313" key="3">
    <source>
        <dbReference type="Proteomes" id="UP000033188"/>
    </source>
</evidence>
<dbReference type="EMBL" id="LK391710">
    <property type="protein sequence ID" value="CDR97900.1"/>
    <property type="molecule type" value="Genomic_DNA"/>
</dbReference>
<evidence type="ECO:0000313" key="2">
    <source>
        <dbReference type="EMBL" id="CDR97900.1"/>
    </source>
</evidence>
<dbReference type="Proteomes" id="UP000033188">
    <property type="component" value="Chromosome 4"/>
</dbReference>
<organism evidence="2 3">
    <name type="scientific">Babesia bigemina</name>
    <dbReference type="NCBI Taxonomy" id="5866"/>
    <lineage>
        <taxon>Eukaryota</taxon>
        <taxon>Sar</taxon>
        <taxon>Alveolata</taxon>
        <taxon>Apicomplexa</taxon>
        <taxon>Aconoidasida</taxon>
        <taxon>Piroplasmida</taxon>
        <taxon>Babesiidae</taxon>
        <taxon>Babesia</taxon>
    </lineage>
</organism>
<dbReference type="GeneID" id="24566441"/>
<dbReference type="Gene3D" id="2.30.29.30">
    <property type="entry name" value="Pleckstrin-homology domain (PH domain)/Phosphotyrosine-binding domain (PTB)"/>
    <property type="match status" value="1"/>
</dbReference>
<keyword evidence="3" id="KW-1185">Reference proteome</keyword>
<dbReference type="OrthoDB" id="361958at2759"/>
<feature type="compositionally biased region" description="Acidic residues" evidence="1">
    <location>
        <begin position="40"/>
        <end position="52"/>
    </location>
</feature>